<evidence type="ECO:0000313" key="2">
    <source>
        <dbReference type="Proteomes" id="UP000053593"/>
    </source>
</evidence>
<dbReference type="Proteomes" id="UP000053593">
    <property type="component" value="Unassembled WGS sequence"/>
</dbReference>
<gene>
    <name evidence="1" type="ORF">GYMLUDRAFT_247144</name>
</gene>
<proteinExistence type="predicted"/>
<name>A0A0D0BQ15_9AGAR</name>
<dbReference type="EMBL" id="KN834792">
    <property type="protein sequence ID" value="KIK57181.1"/>
    <property type="molecule type" value="Genomic_DNA"/>
</dbReference>
<reference evidence="1 2" key="1">
    <citation type="submission" date="2014-04" db="EMBL/GenBank/DDBJ databases">
        <title>Evolutionary Origins and Diversification of the Mycorrhizal Mutualists.</title>
        <authorList>
            <consortium name="DOE Joint Genome Institute"/>
            <consortium name="Mycorrhizal Genomics Consortium"/>
            <person name="Kohler A."/>
            <person name="Kuo A."/>
            <person name="Nagy L.G."/>
            <person name="Floudas D."/>
            <person name="Copeland A."/>
            <person name="Barry K.W."/>
            <person name="Cichocki N."/>
            <person name="Veneault-Fourrey C."/>
            <person name="LaButti K."/>
            <person name="Lindquist E.A."/>
            <person name="Lipzen A."/>
            <person name="Lundell T."/>
            <person name="Morin E."/>
            <person name="Murat C."/>
            <person name="Riley R."/>
            <person name="Ohm R."/>
            <person name="Sun H."/>
            <person name="Tunlid A."/>
            <person name="Henrissat B."/>
            <person name="Grigoriev I.V."/>
            <person name="Hibbett D.S."/>
            <person name="Martin F."/>
        </authorList>
    </citation>
    <scope>NUCLEOTIDE SEQUENCE [LARGE SCALE GENOMIC DNA]</scope>
    <source>
        <strain evidence="1 2">FD-317 M1</strain>
    </source>
</reference>
<protein>
    <submittedName>
        <fullName evidence="1">Uncharacterized protein</fullName>
    </submittedName>
</protein>
<sequence>MSPSSSSPSSSYPKVILPANERSAPVELTSGKVTPEAWNSLIKNFLHSLDFKGIAPEDQVRKVLGSFEDRTVRNRISTNRDKLGGRGLLRVTPLHHVNEGLIELVVNGLDEDMTKRYDKVKRANITNTSHLIFSLLHHTRSHIPLPEPSTTSVIHLLSLYIYSPRTQTGTAAAPSLPPPHPPPRLNHRISLSASAFSLASLASPSTTLVTIPIYVW</sequence>
<dbReference type="HOGENOM" id="CLU_1277743_0_0_1"/>
<organism evidence="1 2">
    <name type="scientific">Collybiopsis luxurians FD-317 M1</name>
    <dbReference type="NCBI Taxonomy" id="944289"/>
    <lineage>
        <taxon>Eukaryota</taxon>
        <taxon>Fungi</taxon>
        <taxon>Dikarya</taxon>
        <taxon>Basidiomycota</taxon>
        <taxon>Agaricomycotina</taxon>
        <taxon>Agaricomycetes</taxon>
        <taxon>Agaricomycetidae</taxon>
        <taxon>Agaricales</taxon>
        <taxon>Marasmiineae</taxon>
        <taxon>Omphalotaceae</taxon>
        <taxon>Collybiopsis</taxon>
        <taxon>Collybiopsis luxurians</taxon>
    </lineage>
</organism>
<evidence type="ECO:0000313" key="1">
    <source>
        <dbReference type="EMBL" id="KIK57181.1"/>
    </source>
</evidence>
<dbReference type="AlphaFoldDB" id="A0A0D0BQ15"/>
<accession>A0A0D0BQ15</accession>
<keyword evidence="2" id="KW-1185">Reference proteome</keyword>